<organism evidence="2 3">
    <name type="scientific">Candidatus Wildermuthbacteria bacterium RIFCSPLOWO2_01_FULL_48_29</name>
    <dbReference type="NCBI Taxonomy" id="1802462"/>
    <lineage>
        <taxon>Bacteria</taxon>
        <taxon>Candidatus Wildermuthiibacteriota</taxon>
    </lineage>
</organism>
<reference evidence="2 3" key="1">
    <citation type="journal article" date="2016" name="Nat. Commun.">
        <title>Thousands of microbial genomes shed light on interconnected biogeochemical processes in an aquifer system.</title>
        <authorList>
            <person name="Anantharaman K."/>
            <person name="Brown C.T."/>
            <person name="Hug L.A."/>
            <person name="Sharon I."/>
            <person name="Castelle C.J."/>
            <person name="Probst A.J."/>
            <person name="Thomas B.C."/>
            <person name="Singh A."/>
            <person name="Wilkins M.J."/>
            <person name="Karaoz U."/>
            <person name="Brodie E.L."/>
            <person name="Williams K.H."/>
            <person name="Hubbard S.S."/>
            <person name="Banfield J.F."/>
        </authorList>
    </citation>
    <scope>NUCLEOTIDE SEQUENCE [LARGE SCALE GENOMIC DNA]</scope>
</reference>
<feature type="domain" description="Transcription factor zinc-finger" evidence="1">
    <location>
        <begin position="3"/>
        <end position="42"/>
    </location>
</feature>
<evidence type="ECO:0000313" key="3">
    <source>
        <dbReference type="Proteomes" id="UP000178421"/>
    </source>
</evidence>
<dbReference type="Pfam" id="PF13453">
    <property type="entry name" value="Zn_ribbon_TFIIB"/>
    <property type="match status" value="2"/>
</dbReference>
<name>A0A1G2RM33_9BACT</name>
<dbReference type="Proteomes" id="UP000178421">
    <property type="component" value="Unassembled WGS sequence"/>
</dbReference>
<evidence type="ECO:0000259" key="1">
    <source>
        <dbReference type="Pfam" id="PF13453"/>
    </source>
</evidence>
<proteinExistence type="predicted"/>
<gene>
    <name evidence="2" type="ORF">A2940_02725</name>
</gene>
<accession>A0A1G2RM33</accession>
<dbReference type="EMBL" id="MHUH01000011">
    <property type="protein sequence ID" value="OHA73886.1"/>
    <property type="molecule type" value="Genomic_DNA"/>
</dbReference>
<comment type="caution">
    <text evidence="2">The sequence shown here is derived from an EMBL/GenBank/DDBJ whole genome shotgun (WGS) entry which is preliminary data.</text>
</comment>
<dbReference type="AlphaFoldDB" id="A0A1G2RM33"/>
<evidence type="ECO:0000313" key="2">
    <source>
        <dbReference type="EMBL" id="OHA73886.1"/>
    </source>
</evidence>
<sequence>MKRCPYCNLKLEQSLLAGVEVDYCPSCYGLWFEESELQQAKDEKDRNLRWLDIDLWKDPEKLQVSRGKKLCPADVMPLYEVGYGDSNVKVDVCSVCLGVWLDRGEFVEIIQYLREKGDHEVLHQYAKNLVGEMWEVFAGPEMLRDEVVDFLTILKLLRYKFAVQHPVLTQLILSLPR</sequence>
<protein>
    <recommendedName>
        <fullName evidence="1">Transcription factor zinc-finger domain-containing protein</fullName>
    </recommendedName>
</protein>
<dbReference type="InterPro" id="IPR027392">
    <property type="entry name" value="TF_Znf"/>
</dbReference>
<feature type="domain" description="Transcription factor zinc-finger" evidence="1">
    <location>
        <begin position="71"/>
        <end position="111"/>
    </location>
</feature>